<organism evidence="1">
    <name type="scientific">uncultured Caudovirales phage</name>
    <dbReference type="NCBI Taxonomy" id="2100421"/>
    <lineage>
        <taxon>Viruses</taxon>
        <taxon>Duplodnaviria</taxon>
        <taxon>Heunggongvirae</taxon>
        <taxon>Uroviricota</taxon>
        <taxon>Caudoviricetes</taxon>
        <taxon>Peduoviridae</taxon>
        <taxon>Maltschvirus</taxon>
        <taxon>Maltschvirus maltsch</taxon>
    </lineage>
</organism>
<gene>
    <name evidence="1" type="ORF">UFOVP1254_50</name>
</gene>
<sequence>MPINDISPELRKQVLLCRVRKAHQLALRAADDLGKELVELIHCTPTGDNRNVLCDVNIHLGELQAKLKEFQVP</sequence>
<reference evidence="1" key="1">
    <citation type="submission" date="2020-05" db="EMBL/GenBank/DDBJ databases">
        <authorList>
            <person name="Chiriac C."/>
            <person name="Salcher M."/>
            <person name="Ghai R."/>
            <person name="Kavagutti S V."/>
        </authorList>
    </citation>
    <scope>NUCLEOTIDE SEQUENCE</scope>
</reference>
<accession>A0A6J5RKZ0</accession>
<proteinExistence type="predicted"/>
<protein>
    <submittedName>
        <fullName evidence="1">Uncharacterized protein</fullName>
    </submittedName>
</protein>
<name>A0A6J5RKZ0_9CAUD</name>
<evidence type="ECO:0000313" key="1">
    <source>
        <dbReference type="EMBL" id="CAB4194418.1"/>
    </source>
</evidence>
<dbReference type="EMBL" id="LR797210">
    <property type="protein sequence ID" value="CAB4194418.1"/>
    <property type="molecule type" value="Genomic_DNA"/>
</dbReference>